<organism evidence="1 2">
    <name type="scientific">Colocasia esculenta</name>
    <name type="common">Wild taro</name>
    <name type="synonym">Arum esculentum</name>
    <dbReference type="NCBI Taxonomy" id="4460"/>
    <lineage>
        <taxon>Eukaryota</taxon>
        <taxon>Viridiplantae</taxon>
        <taxon>Streptophyta</taxon>
        <taxon>Embryophyta</taxon>
        <taxon>Tracheophyta</taxon>
        <taxon>Spermatophyta</taxon>
        <taxon>Magnoliopsida</taxon>
        <taxon>Liliopsida</taxon>
        <taxon>Araceae</taxon>
        <taxon>Aroideae</taxon>
        <taxon>Colocasieae</taxon>
        <taxon>Colocasia</taxon>
    </lineage>
</organism>
<proteinExistence type="predicted"/>
<accession>A0A843XSA8</accession>
<protein>
    <submittedName>
        <fullName evidence="1">Uncharacterized protein</fullName>
    </submittedName>
</protein>
<sequence>MLRLGVCEGEGEDVATGRMRGRSAKLRGNGRMAIHTIFIENWRADIGRRNTMIMPLRFSKQEVEAAASDGHRPHA</sequence>
<evidence type="ECO:0000313" key="1">
    <source>
        <dbReference type="EMBL" id="MQM22176.1"/>
    </source>
</evidence>
<reference evidence="1" key="1">
    <citation type="submission" date="2017-07" db="EMBL/GenBank/DDBJ databases">
        <title>Taro Niue Genome Assembly and Annotation.</title>
        <authorList>
            <person name="Atibalentja N."/>
            <person name="Keating K."/>
            <person name="Fields C.J."/>
        </authorList>
    </citation>
    <scope>NUCLEOTIDE SEQUENCE</scope>
    <source>
        <strain evidence="1">Niue_2</strain>
        <tissue evidence="1">Leaf</tissue>
    </source>
</reference>
<keyword evidence="2" id="KW-1185">Reference proteome</keyword>
<dbReference type="Proteomes" id="UP000652761">
    <property type="component" value="Unassembled WGS sequence"/>
</dbReference>
<name>A0A843XSA8_COLES</name>
<gene>
    <name evidence="1" type="ORF">Taro_055224</name>
</gene>
<evidence type="ECO:0000313" key="2">
    <source>
        <dbReference type="Proteomes" id="UP000652761"/>
    </source>
</evidence>
<dbReference type="AlphaFoldDB" id="A0A843XSA8"/>
<comment type="caution">
    <text evidence="1">The sequence shown here is derived from an EMBL/GenBank/DDBJ whole genome shotgun (WGS) entry which is preliminary data.</text>
</comment>
<dbReference type="EMBL" id="NMUH01012324">
    <property type="protein sequence ID" value="MQM22176.1"/>
    <property type="molecule type" value="Genomic_DNA"/>
</dbReference>